<proteinExistence type="predicted"/>
<feature type="domain" description="Aminotransferase class I/classII large" evidence="3">
    <location>
        <begin position="43"/>
        <end position="390"/>
    </location>
</feature>
<evidence type="ECO:0000256" key="2">
    <source>
        <dbReference type="ARBA" id="ARBA00022679"/>
    </source>
</evidence>
<dbReference type="Gene3D" id="3.40.640.10">
    <property type="entry name" value="Type I PLP-dependent aspartate aminotransferase-like (Major domain)"/>
    <property type="match status" value="1"/>
</dbReference>
<dbReference type="Proteomes" id="UP000245535">
    <property type="component" value="Unassembled WGS sequence"/>
</dbReference>
<dbReference type="OrthoDB" id="9807157at2"/>
<keyword evidence="5" id="KW-1185">Reference proteome</keyword>
<dbReference type="Gene3D" id="3.90.1150.10">
    <property type="entry name" value="Aspartate Aminotransferase, domain 1"/>
    <property type="match status" value="1"/>
</dbReference>
<organism evidence="4 5">
    <name type="scientific">Sediminitomix flava</name>
    <dbReference type="NCBI Taxonomy" id="379075"/>
    <lineage>
        <taxon>Bacteria</taxon>
        <taxon>Pseudomonadati</taxon>
        <taxon>Bacteroidota</taxon>
        <taxon>Cytophagia</taxon>
        <taxon>Cytophagales</taxon>
        <taxon>Flammeovirgaceae</taxon>
        <taxon>Sediminitomix</taxon>
    </lineage>
</organism>
<gene>
    <name evidence="4" type="ORF">BC781_11141</name>
</gene>
<evidence type="ECO:0000259" key="3">
    <source>
        <dbReference type="Pfam" id="PF00155"/>
    </source>
</evidence>
<accession>A0A315ZJQ0</accession>
<reference evidence="4 5" key="1">
    <citation type="submission" date="2018-03" db="EMBL/GenBank/DDBJ databases">
        <title>Genomic Encyclopedia of Archaeal and Bacterial Type Strains, Phase II (KMG-II): from individual species to whole genera.</title>
        <authorList>
            <person name="Goeker M."/>
        </authorList>
    </citation>
    <scope>NUCLEOTIDE SEQUENCE [LARGE SCALE GENOMIC DNA]</scope>
    <source>
        <strain evidence="4 5">DSM 28229</strain>
    </source>
</reference>
<sequence length="421" mass="46978">MNKVLLESTYASVKALVDQQLAQHIVDTPALDGRLIHINGREVLHFGSCSYLGLEMDERLKEASINAIKQFGTQFSSSRSFTGLKLYQEAEDLLQQIYQKPVLLAPTTTLGHMSALPVVVGTKDAIILDHQVHMSVKNAAQISKADNTHVELVRHNNLELLEERIIELQKTHELVWYMADGIYSMYGDGAPAKELMALLDKYERFRLYVDDAHGFSWAGENGKGYFMSKVEEHHPHLFLTGSMAKSFASAGGVIVLQDEKQKELVQNCGSTFIFSGPIQPSVLAASIESLKLHLTNEITVHQNALMERMKHFVACANKYALPLVSEELSPIFYVGVGSPQVCRKICNKLMENGFYVNPAVFPAVPMQRSGLRITITNHHTMEDIEGLMHTISVELDQALAEEGGTREKIFKTFKLPQPVTL</sequence>
<evidence type="ECO:0000313" key="4">
    <source>
        <dbReference type="EMBL" id="PWJ34131.1"/>
    </source>
</evidence>
<dbReference type="InterPro" id="IPR050087">
    <property type="entry name" value="AON_synthase_class-II"/>
</dbReference>
<dbReference type="GO" id="GO:0016740">
    <property type="term" value="F:transferase activity"/>
    <property type="evidence" value="ECO:0007669"/>
    <property type="project" value="UniProtKB-KW"/>
</dbReference>
<dbReference type="PANTHER" id="PTHR13693">
    <property type="entry name" value="CLASS II AMINOTRANSFERASE/8-AMINO-7-OXONONANOATE SYNTHASE"/>
    <property type="match status" value="1"/>
</dbReference>
<keyword evidence="2" id="KW-0808">Transferase</keyword>
<dbReference type="InterPro" id="IPR015421">
    <property type="entry name" value="PyrdxlP-dep_Trfase_major"/>
</dbReference>
<dbReference type="SUPFAM" id="SSF53383">
    <property type="entry name" value="PLP-dependent transferases"/>
    <property type="match status" value="1"/>
</dbReference>
<evidence type="ECO:0000256" key="1">
    <source>
        <dbReference type="ARBA" id="ARBA00001933"/>
    </source>
</evidence>
<comment type="caution">
    <text evidence="4">The sequence shown here is derived from an EMBL/GenBank/DDBJ whole genome shotgun (WGS) entry which is preliminary data.</text>
</comment>
<comment type="cofactor">
    <cofactor evidence="1">
        <name>pyridoxal 5'-phosphate</name>
        <dbReference type="ChEBI" id="CHEBI:597326"/>
    </cofactor>
</comment>
<dbReference type="InterPro" id="IPR015422">
    <property type="entry name" value="PyrdxlP-dep_Trfase_small"/>
</dbReference>
<dbReference type="InterPro" id="IPR004839">
    <property type="entry name" value="Aminotransferase_I/II_large"/>
</dbReference>
<dbReference type="EMBL" id="QGDO01000011">
    <property type="protein sequence ID" value="PWJ34131.1"/>
    <property type="molecule type" value="Genomic_DNA"/>
</dbReference>
<name>A0A315ZJQ0_SEDFL</name>
<dbReference type="RefSeq" id="WP_109622931.1">
    <property type="nucleotide sequence ID" value="NZ_QGDO01000011.1"/>
</dbReference>
<dbReference type="AlphaFoldDB" id="A0A315ZJQ0"/>
<dbReference type="GO" id="GO:0030170">
    <property type="term" value="F:pyridoxal phosphate binding"/>
    <property type="evidence" value="ECO:0007669"/>
    <property type="project" value="InterPro"/>
</dbReference>
<dbReference type="InterPro" id="IPR015424">
    <property type="entry name" value="PyrdxlP-dep_Trfase"/>
</dbReference>
<evidence type="ECO:0000313" key="5">
    <source>
        <dbReference type="Proteomes" id="UP000245535"/>
    </source>
</evidence>
<dbReference type="PANTHER" id="PTHR13693:SF3">
    <property type="entry name" value="LD36009P"/>
    <property type="match status" value="1"/>
</dbReference>
<dbReference type="Pfam" id="PF00155">
    <property type="entry name" value="Aminotran_1_2"/>
    <property type="match status" value="1"/>
</dbReference>
<protein>
    <submittedName>
        <fullName evidence="4">7-keto-8-aminopelargonate synthetase-like enzyme</fullName>
    </submittedName>
</protein>